<dbReference type="EMBL" id="CP146612">
    <property type="protein sequence ID" value="WWX25759.1"/>
    <property type="molecule type" value="Genomic_DNA"/>
</dbReference>
<evidence type="ECO:0000259" key="11">
    <source>
        <dbReference type="Pfam" id="PF01488"/>
    </source>
</evidence>
<feature type="domain" description="Tetrapyrrole biosynthesis glutamyl-tRNA reductase dimerisation" evidence="10">
    <location>
        <begin position="316"/>
        <end position="412"/>
    </location>
</feature>
<dbReference type="EC" id="1.2.1.70" evidence="3 8"/>
<comment type="similarity">
    <text evidence="2 8 9">Belongs to the glutamyl-tRNA reductase family.</text>
</comment>
<dbReference type="Pfam" id="PF00745">
    <property type="entry name" value="GlutR_dimer"/>
    <property type="match status" value="1"/>
</dbReference>
<dbReference type="HAMAP" id="MF_00087">
    <property type="entry name" value="Glu_tRNA_reductase"/>
    <property type="match status" value="1"/>
</dbReference>
<feature type="binding site" evidence="8">
    <location>
        <position position="105"/>
    </location>
    <ligand>
        <name>substrate</name>
    </ligand>
</feature>
<keyword evidence="5 8" id="KW-0560">Oxidoreductase</keyword>
<dbReference type="InterPro" id="IPR036343">
    <property type="entry name" value="GluRdtase_N_sf"/>
</dbReference>
<dbReference type="Proteomes" id="UP001375370">
    <property type="component" value="Chromosome"/>
</dbReference>
<feature type="site" description="Important for activity" evidence="8">
    <location>
        <position position="95"/>
    </location>
</feature>
<feature type="binding site" evidence="8">
    <location>
        <position position="116"/>
    </location>
    <ligand>
        <name>substrate</name>
    </ligand>
</feature>
<evidence type="ECO:0000259" key="12">
    <source>
        <dbReference type="Pfam" id="PF05201"/>
    </source>
</evidence>
<evidence type="ECO:0000256" key="4">
    <source>
        <dbReference type="ARBA" id="ARBA00022857"/>
    </source>
</evidence>
<dbReference type="InterPro" id="IPR006151">
    <property type="entry name" value="Shikm_DH/Glu-tRNA_Rdtase"/>
</dbReference>
<evidence type="ECO:0000256" key="6">
    <source>
        <dbReference type="ARBA" id="ARBA00023244"/>
    </source>
</evidence>
<comment type="function">
    <text evidence="8">Catalyzes the NADPH-dependent reduction of glutamyl-tRNA(Glu) to glutamate 1-semialdehyde (GSA).</text>
</comment>
<dbReference type="Pfam" id="PF01488">
    <property type="entry name" value="Shikimate_DH"/>
    <property type="match status" value="1"/>
</dbReference>
<feature type="domain" description="Glutamyl-tRNA reductase N-terminal" evidence="12">
    <location>
        <begin position="7"/>
        <end position="152"/>
    </location>
</feature>
<comment type="miscellaneous">
    <text evidence="8">During catalysis, the active site Cys acts as a nucleophile attacking the alpha-carbonyl group of tRNA-bound glutamate with the formation of a thioester intermediate between enzyme and glutamate, and the concomitant release of tRNA(Glu). The thioester intermediate is finally reduced by direct hydride transfer from NADPH, to form the product GSA.</text>
</comment>
<dbReference type="Pfam" id="PF05201">
    <property type="entry name" value="GlutR_N"/>
    <property type="match status" value="1"/>
</dbReference>
<dbReference type="Gene3D" id="3.30.460.30">
    <property type="entry name" value="Glutamyl-tRNA reductase, N-terminal domain"/>
    <property type="match status" value="1"/>
</dbReference>
<evidence type="ECO:0000313" key="14">
    <source>
        <dbReference type="Proteomes" id="UP001375370"/>
    </source>
</evidence>
<evidence type="ECO:0000256" key="8">
    <source>
        <dbReference type="HAMAP-Rule" id="MF_00087"/>
    </source>
</evidence>
<dbReference type="InterPro" id="IPR036453">
    <property type="entry name" value="GluRdtase_dimer_dom_sf"/>
</dbReference>
<dbReference type="PIRSF" id="PIRSF000445">
    <property type="entry name" value="4pyrrol_synth_GluRdtase"/>
    <property type="match status" value="1"/>
</dbReference>
<dbReference type="InterPro" id="IPR000343">
    <property type="entry name" value="4pyrrol_synth_GluRdtase"/>
</dbReference>
<protein>
    <recommendedName>
        <fullName evidence="3 8">Glutamyl-tRNA reductase</fullName>
        <shortName evidence="8">GluTR</shortName>
        <ecNumber evidence="3 8">1.2.1.70</ecNumber>
    </recommendedName>
</protein>
<accession>A0ABZ2J821</accession>
<evidence type="ECO:0000259" key="10">
    <source>
        <dbReference type="Pfam" id="PF00745"/>
    </source>
</evidence>
<reference evidence="13 14" key="1">
    <citation type="submission" date="2024-03" db="EMBL/GenBank/DDBJ databases">
        <title>A Dehalogenimonas Isolated from Estuarine Sediments Dihaloeliminates Chlorinated Alkanes.</title>
        <authorList>
            <person name="Yang Y."/>
            <person name="Wang H."/>
        </authorList>
    </citation>
    <scope>NUCLEOTIDE SEQUENCE [LARGE SCALE GENOMIC DNA]</scope>
    <source>
        <strain evidence="13 14">W</strain>
    </source>
</reference>
<dbReference type="InterPro" id="IPR015896">
    <property type="entry name" value="4pyrrol_synth_GluRdtase_dimer"/>
</dbReference>
<feature type="domain" description="Quinate/shikimate 5-dehydrogenase/glutamyl-tRNA reductase" evidence="11">
    <location>
        <begin position="169"/>
        <end position="301"/>
    </location>
</feature>
<dbReference type="PROSITE" id="PS00747">
    <property type="entry name" value="GLUTR"/>
    <property type="match status" value="1"/>
</dbReference>
<dbReference type="RefSeq" id="WP_338738249.1">
    <property type="nucleotide sequence ID" value="NZ_CP146612.1"/>
</dbReference>
<name>A0ABZ2J821_9CHLR</name>
<dbReference type="SUPFAM" id="SSF69075">
    <property type="entry name" value="Glutamyl tRNA-reductase dimerization domain"/>
    <property type="match status" value="1"/>
</dbReference>
<comment type="domain">
    <text evidence="8">Possesses an unusual extended V-shaped dimeric structure with each monomer consisting of three distinct domains arranged along a curved 'spinal' alpha-helix. The N-terminal catalytic domain specifically recognizes the glutamate moiety of the substrate. The second domain is the NADPH-binding domain, and the third C-terminal domain is responsible for dimerization.</text>
</comment>
<evidence type="ECO:0000256" key="7">
    <source>
        <dbReference type="ARBA" id="ARBA00047464"/>
    </source>
</evidence>
<dbReference type="InterPro" id="IPR036291">
    <property type="entry name" value="NAD(P)-bd_dom_sf"/>
</dbReference>
<evidence type="ECO:0000256" key="9">
    <source>
        <dbReference type="RuleBase" id="RU000584"/>
    </source>
</evidence>
<gene>
    <name evidence="8 13" type="primary">hemA</name>
    <name evidence="13" type="ORF">V8247_01965</name>
</gene>
<dbReference type="PANTHER" id="PTHR43013">
    <property type="entry name" value="GLUTAMYL-TRNA REDUCTASE"/>
    <property type="match status" value="1"/>
</dbReference>
<feature type="binding site" evidence="8">
    <location>
        <begin position="47"/>
        <end position="50"/>
    </location>
    <ligand>
        <name>substrate</name>
    </ligand>
</feature>
<keyword evidence="6 8" id="KW-0627">Porphyrin biosynthesis</keyword>
<keyword evidence="4 8" id="KW-0521">NADP</keyword>
<evidence type="ECO:0000256" key="3">
    <source>
        <dbReference type="ARBA" id="ARBA00012970"/>
    </source>
</evidence>
<dbReference type="NCBIfam" id="TIGR01035">
    <property type="entry name" value="hemA"/>
    <property type="match status" value="1"/>
</dbReference>
<evidence type="ECO:0000256" key="2">
    <source>
        <dbReference type="ARBA" id="ARBA00005916"/>
    </source>
</evidence>
<comment type="catalytic activity">
    <reaction evidence="7 8 9">
        <text>(S)-4-amino-5-oxopentanoate + tRNA(Glu) + NADP(+) = L-glutamyl-tRNA(Glu) + NADPH + H(+)</text>
        <dbReference type="Rhea" id="RHEA:12344"/>
        <dbReference type="Rhea" id="RHEA-COMP:9663"/>
        <dbReference type="Rhea" id="RHEA-COMP:9680"/>
        <dbReference type="ChEBI" id="CHEBI:15378"/>
        <dbReference type="ChEBI" id="CHEBI:57501"/>
        <dbReference type="ChEBI" id="CHEBI:57783"/>
        <dbReference type="ChEBI" id="CHEBI:58349"/>
        <dbReference type="ChEBI" id="CHEBI:78442"/>
        <dbReference type="ChEBI" id="CHEBI:78520"/>
        <dbReference type="EC" id="1.2.1.70"/>
    </reaction>
</comment>
<keyword evidence="14" id="KW-1185">Reference proteome</keyword>
<organism evidence="13 14">
    <name type="scientific">Candidatus Dehalogenimonas loeffleri</name>
    <dbReference type="NCBI Taxonomy" id="3127115"/>
    <lineage>
        <taxon>Bacteria</taxon>
        <taxon>Bacillati</taxon>
        <taxon>Chloroflexota</taxon>
        <taxon>Dehalococcoidia</taxon>
        <taxon>Dehalococcoidales</taxon>
        <taxon>Dehalococcoidaceae</taxon>
        <taxon>Dehalogenimonas</taxon>
    </lineage>
</organism>
<dbReference type="SUPFAM" id="SSF51735">
    <property type="entry name" value="NAD(P)-binding Rossmann-fold domains"/>
    <property type="match status" value="1"/>
</dbReference>
<evidence type="ECO:0000256" key="1">
    <source>
        <dbReference type="ARBA" id="ARBA00005059"/>
    </source>
</evidence>
<feature type="binding site" evidence="8">
    <location>
        <begin position="110"/>
        <end position="112"/>
    </location>
    <ligand>
        <name>substrate</name>
    </ligand>
</feature>
<evidence type="ECO:0000313" key="13">
    <source>
        <dbReference type="EMBL" id="WWX25759.1"/>
    </source>
</evidence>
<dbReference type="SUPFAM" id="SSF69742">
    <property type="entry name" value="Glutamyl tRNA-reductase catalytic, N-terminal domain"/>
    <property type="match status" value="1"/>
</dbReference>
<dbReference type="InterPro" id="IPR018214">
    <property type="entry name" value="GluRdtase_CS"/>
</dbReference>
<comment type="pathway">
    <text evidence="1 8 9">Porphyrin-containing compound metabolism; protoporphyrin-IX biosynthesis; 5-aminolevulinate from L-glutamyl-tRNA(Glu): step 1/2.</text>
</comment>
<dbReference type="GO" id="GO:0008883">
    <property type="term" value="F:glutamyl-tRNA reductase activity"/>
    <property type="evidence" value="ECO:0007669"/>
    <property type="project" value="UniProtKB-EC"/>
</dbReference>
<dbReference type="CDD" id="cd05213">
    <property type="entry name" value="NAD_bind_Glutamyl_tRNA_reduct"/>
    <property type="match status" value="1"/>
</dbReference>
<proteinExistence type="inferred from homology"/>
<sequence>MPLFIYGVNHSATPVHIRERLSITSSRLKTGLEMLRDYFPHAIILSTCNRTEIYFLAHSGSDKNILTFFGEWSKLSRLELEQYLYTYQDYEAMHHLFEVAAGLDSMIIGEYEVLGQVKQSLEAARQSEMTSLKLERLFDHAILAGRRVRAETGISQNALSISSVAVDQVESIAGNLERCKILVIGAGEAGWLAAETIVKRGGRLSVYNRSSDKARLLVDSLDNASLAKGHLICELEATDVAISCTSAPHLVVGYDLVVEVMKSRPERPLVFIDIAVPRDIDDRARDIANVHVFNIDDLNHICQQNRAKRLAEVDRAKTILAVEMDRFYMWWQSQKNRPVIQALYQKAEVIRRQQYEETVKALHQSDDFTLEKIDAMSQAIVNKLLHSVVDKLKLEASRDNYLDELVQELFNLKVMKDEKSEV</sequence>
<feature type="active site" description="Nucleophile" evidence="8">
    <location>
        <position position="48"/>
    </location>
</feature>
<dbReference type="InterPro" id="IPR015895">
    <property type="entry name" value="4pyrrol_synth_GluRdtase_N"/>
</dbReference>
<feature type="binding site" evidence="8">
    <location>
        <begin position="185"/>
        <end position="190"/>
    </location>
    <ligand>
        <name>NADP(+)</name>
        <dbReference type="ChEBI" id="CHEBI:58349"/>
    </ligand>
</feature>
<dbReference type="PANTHER" id="PTHR43013:SF1">
    <property type="entry name" value="GLUTAMYL-TRNA REDUCTASE"/>
    <property type="match status" value="1"/>
</dbReference>
<dbReference type="Gene3D" id="3.40.50.720">
    <property type="entry name" value="NAD(P)-binding Rossmann-like Domain"/>
    <property type="match status" value="1"/>
</dbReference>
<evidence type="ECO:0000256" key="5">
    <source>
        <dbReference type="ARBA" id="ARBA00023002"/>
    </source>
</evidence>
<comment type="subunit">
    <text evidence="8">Homodimer.</text>
</comment>